<gene>
    <name evidence="1" type="ORF">C7438_0576</name>
</gene>
<dbReference type="Proteomes" id="UP000267019">
    <property type="component" value="Unassembled WGS sequence"/>
</dbReference>
<reference evidence="1 2" key="1">
    <citation type="submission" date="2018-10" db="EMBL/GenBank/DDBJ databases">
        <title>Genomic Encyclopedia of Type Strains, Phase IV (KMG-IV): sequencing the most valuable type-strain genomes for metagenomic binning, comparative biology and taxonomic classification.</title>
        <authorList>
            <person name="Goeker M."/>
        </authorList>
    </citation>
    <scope>NUCLEOTIDE SEQUENCE [LARGE SCALE GENOMIC DNA]</scope>
    <source>
        <strain evidence="1 2">DSM 22653</strain>
    </source>
</reference>
<evidence type="ECO:0000313" key="2">
    <source>
        <dbReference type="Proteomes" id="UP000267019"/>
    </source>
</evidence>
<sequence>MTPGSVLGIAIVALALAFSARTLWRTAKVWADALRGGDPCATCPLRQSCPRAGGGCSPFGTSFDLSLPPAGGNPPKSPRTFGKP</sequence>
<dbReference type="RefSeq" id="WP_121443806.1">
    <property type="nucleotide sequence ID" value="NZ_RBIJ01000001.1"/>
</dbReference>
<accession>A0A660LAC8</accession>
<organism evidence="1 2">
    <name type="scientific">Brockia lithotrophica</name>
    <dbReference type="NCBI Taxonomy" id="933949"/>
    <lineage>
        <taxon>Bacteria</taxon>
        <taxon>Bacillati</taxon>
        <taxon>Bacillota</taxon>
        <taxon>Bacilli</taxon>
        <taxon>Bacillales</taxon>
        <taxon>Bacillales Family X. Incertae Sedis</taxon>
        <taxon>Brockia</taxon>
    </lineage>
</organism>
<evidence type="ECO:0000313" key="1">
    <source>
        <dbReference type="EMBL" id="RKQ88923.1"/>
    </source>
</evidence>
<dbReference type="AlphaFoldDB" id="A0A660LAC8"/>
<dbReference type="EMBL" id="RBIJ01000001">
    <property type="protein sequence ID" value="RKQ88923.1"/>
    <property type="molecule type" value="Genomic_DNA"/>
</dbReference>
<name>A0A660LAC8_9BACL</name>
<protein>
    <submittedName>
        <fullName evidence="1">Uncharacterized protein</fullName>
    </submittedName>
</protein>
<comment type="caution">
    <text evidence="1">The sequence shown here is derived from an EMBL/GenBank/DDBJ whole genome shotgun (WGS) entry which is preliminary data.</text>
</comment>
<proteinExistence type="predicted"/>
<keyword evidence="2" id="KW-1185">Reference proteome</keyword>